<dbReference type="GO" id="GO:0080120">
    <property type="term" value="P:CAAX-box protein maturation"/>
    <property type="evidence" value="ECO:0007669"/>
    <property type="project" value="UniProtKB-ARBA"/>
</dbReference>
<feature type="transmembrane region" description="Helical" evidence="1">
    <location>
        <begin position="49"/>
        <end position="70"/>
    </location>
</feature>
<accession>A0A5P8W7P0</accession>
<keyword evidence="3" id="KW-0482">Metalloprotease</keyword>
<sequence>MSETIKIQQNFSMFKLNLNRNALLALLLLVPVPSIGVATQLYMLPGLKGHLVALLSKIWMLVLPIIWLLFIDKENLKAEYPKRRDLLAGVGLGLLMLCIMLIVYWLLGAKWIDVEYVRDRATQVGLDSFVVYLVGSAYWIFVNSLLEEFVWRRFVYRQCEILVSSPLAVILSALFFTIHHIVGLAAYFDWRATTLCSLGVFLAGAIWSWCYLNYCSIWPGYISHIFADIAIFLIGWQLIFA</sequence>
<keyword evidence="1" id="KW-0472">Membrane</keyword>
<dbReference type="Pfam" id="PF02517">
    <property type="entry name" value="Rce1-like"/>
    <property type="match status" value="1"/>
</dbReference>
<feature type="transmembrane region" description="Helical" evidence="1">
    <location>
        <begin position="192"/>
        <end position="214"/>
    </location>
</feature>
<keyword evidence="4" id="KW-1185">Reference proteome</keyword>
<feature type="transmembrane region" description="Helical" evidence="1">
    <location>
        <begin position="21"/>
        <end position="43"/>
    </location>
</feature>
<evidence type="ECO:0000259" key="2">
    <source>
        <dbReference type="Pfam" id="PF02517"/>
    </source>
</evidence>
<protein>
    <submittedName>
        <fullName evidence="3">CPBP family intramembrane metalloprotease</fullName>
    </submittedName>
</protein>
<dbReference type="GO" id="GO:0006508">
    <property type="term" value="P:proteolysis"/>
    <property type="evidence" value="ECO:0007669"/>
    <property type="project" value="UniProtKB-KW"/>
</dbReference>
<feature type="transmembrane region" description="Helical" evidence="1">
    <location>
        <begin position="167"/>
        <end position="186"/>
    </location>
</feature>
<reference evidence="3 4" key="1">
    <citation type="submission" date="2019-10" db="EMBL/GenBank/DDBJ databases">
        <title>Genomic and transcriptomic insights into the perfect genentic adaptation of a filamentous nitrogen-fixing cyanobacterium to rice fields.</title>
        <authorList>
            <person name="Chen Z."/>
        </authorList>
    </citation>
    <scope>NUCLEOTIDE SEQUENCE [LARGE SCALE GENOMIC DNA]</scope>
    <source>
        <strain evidence="3">CCNUC1</strain>
    </source>
</reference>
<evidence type="ECO:0000313" key="3">
    <source>
        <dbReference type="EMBL" id="QFS48592.1"/>
    </source>
</evidence>
<dbReference type="GO" id="GO:0008237">
    <property type="term" value="F:metallopeptidase activity"/>
    <property type="evidence" value="ECO:0007669"/>
    <property type="project" value="UniProtKB-KW"/>
</dbReference>
<dbReference type="Proteomes" id="UP000326678">
    <property type="component" value="Chromosome Gxm1"/>
</dbReference>
<dbReference type="AlphaFoldDB" id="A0A5P8W7P0"/>
<evidence type="ECO:0000313" key="4">
    <source>
        <dbReference type="Proteomes" id="UP000326678"/>
    </source>
</evidence>
<dbReference type="InterPro" id="IPR003675">
    <property type="entry name" value="Rce1/LyrA-like_dom"/>
</dbReference>
<keyword evidence="3" id="KW-0378">Hydrolase</keyword>
<organism evidence="3 4">
    <name type="scientific">Nostoc sphaeroides CCNUC1</name>
    <dbReference type="NCBI Taxonomy" id="2653204"/>
    <lineage>
        <taxon>Bacteria</taxon>
        <taxon>Bacillati</taxon>
        <taxon>Cyanobacteriota</taxon>
        <taxon>Cyanophyceae</taxon>
        <taxon>Nostocales</taxon>
        <taxon>Nostocaceae</taxon>
        <taxon>Nostoc</taxon>
    </lineage>
</organism>
<feature type="transmembrane region" description="Helical" evidence="1">
    <location>
        <begin position="129"/>
        <end position="146"/>
    </location>
</feature>
<keyword evidence="1" id="KW-0812">Transmembrane</keyword>
<name>A0A5P8W7P0_9NOSO</name>
<feature type="transmembrane region" description="Helical" evidence="1">
    <location>
        <begin position="221"/>
        <end position="239"/>
    </location>
</feature>
<gene>
    <name evidence="3" type="ORF">GXM_06086</name>
</gene>
<feature type="domain" description="CAAX prenyl protease 2/Lysostaphin resistance protein A-like" evidence="2">
    <location>
        <begin position="134"/>
        <end position="229"/>
    </location>
</feature>
<evidence type="ECO:0000256" key="1">
    <source>
        <dbReference type="SAM" id="Phobius"/>
    </source>
</evidence>
<proteinExistence type="predicted"/>
<feature type="transmembrane region" description="Helical" evidence="1">
    <location>
        <begin position="86"/>
        <end position="109"/>
    </location>
</feature>
<dbReference type="EMBL" id="CP045226">
    <property type="protein sequence ID" value="QFS48592.1"/>
    <property type="molecule type" value="Genomic_DNA"/>
</dbReference>
<dbReference type="GO" id="GO:0004175">
    <property type="term" value="F:endopeptidase activity"/>
    <property type="evidence" value="ECO:0007669"/>
    <property type="project" value="UniProtKB-ARBA"/>
</dbReference>
<keyword evidence="1" id="KW-1133">Transmembrane helix</keyword>
<dbReference type="KEGG" id="nsh:GXM_06086"/>
<keyword evidence="3" id="KW-0645">Protease</keyword>